<organism evidence="1 2">
    <name type="scientific">Bonamia ostreae</name>
    <dbReference type="NCBI Taxonomy" id="126728"/>
    <lineage>
        <taxon>Eukaryota</taxon>
        <taxon>Sar</taxon>
        <taxon>Rhizaria</taxon>
        <taxon>Endomyxa</taxon>
        <taxon>Ascetosporea</taxon>
        <taxon>Haplosporida</taxon>
        <taxon>Bonamia</taxon>
    </lineage>
</organism>
<accession>A0ABV2AHZ9</accession>
<proteinExistence type="predicted"/>
<sequence length="244" mass="28267">MATIKFIFYSLLSINIYRTNCVFSNEDSKFIVLDPSTNYKEITDENVNINDKDSIFVNCVTDMLTVNDVNIGYALIYCDGETLISQWNQVNVDRIDCLEISVEKTVCKFPDTDSNDKIKYPLLHSGFNYLPNEAVTSVYCDGYEYYLFKVSCVESKYVYTDQNDKEIQNVNNFCSSMNKNCDPSMLPKQLLPTTYTMTFNEHKINVKCFYTGKIYILECSDTNYQYENENLTQKIANSICNSFF</sequence>
<dbReference type="Proteomes" id="UP001439008">
    <property type="component" value="Unassembled WGS sequence"/>
</dbReference>
<reference evidence="1 2" key="1">
    <citation type="journal article" date="2024" name="BMC Biol.">
        <title>Comparative genomics of Ascetosporea gives new insight into the evolutionary basis for animal parasitism in Rhizaria.</title>
        <authorList>
            <person name="Hiltunen Thoren M."/>
            <person name="Onut-Brannstrom I."/>
            <person name="Alfjorden A."/>
            <person name="Peckova H."/>
            <person name="Swords F."/>
            <person name="Hooper C."/>
            <person name="Holzer A.S."/>
            <person name="Bass D."/>
            <person name="Burki F."/>
        </authorList>
    </citation>
    <scope>NUCLEOTIDE SEQUENCE [LARGE SCALE GENOMIC DNA]</scope>
    <source>
        <strain evidence="1">20-A016</strain>
    </source>
</reference>
<protein>
    <submittedName>
        <fullName evidence="1">Uncharacterized protein</fullName>
    </submittedName>
</protein>
<comment type="caution">
    <text evidence="1">The sequence shown here is derived from an EMBL/GenBank/DDBJ whole genome shotgun (WGS) entry which is preliminary data.</text>
</comment>
<name>A0ABV2AHZ9_9EUKA</name>
<gene>
    <name evidence="1" type="ORF">MHBO_001146</name>
</gene>
<evidence type="ECO:0000313" key="1">
    <source>
        <dbReference type="EMBL" id="MES1919290.1"/>
    </source>
</evidence>
<dbReference type="EMBL" id="JBDODL010000248">
    <property type="protein sequence ID" value="MES1919290.1"/>
    <property type="molecule type" value="Genomic_DNA"/>
</dbReference>
<keyword evidence="2" id="KW-1185">Reference proteome</keyword>
<evidence type="ECO:0000313" key="2">
    <source>
        <dbReference type="Proteomes" id="UP001439008"/>
    </source>
</evidence>